<name>A0A563DIZ3_9FLAO</name>
<evidence type="ECO:0000256" key="3">
    <source>
        <dbReference type="ARBA" id="ARBA00022525"/>
    </source>
</evidence>
<organism evidence="5 6">
    <name type="scientific">Apibacter muscae</name>
    <dbReference type="NCBI Taxonomy" id="2509004"/>
    <lineage>
        <taxon>Bacteria</taxon>
        <taxon>Pseudomonadati</taxon>
        <taxon>Bacteroidota</taxon>
        <taxon>Flavobacteriia</taxon>
        <taxon>Flavobacteriales</taxon>
        <taxon>Weeksellaceae</taxon>
        <taxon>Apibacter</taxon>
    </lineage>
</organism>
<dbReference type="InterPro" id="IPR008846">
    <property type="entry name" value="PSMbeta"/>
</dbReference>
<evidence type="ECO:0000313" key="6">
    <source>
        <dbReference type="Proteomes" id="UP000319499"/>
    </source>
</evidence>
<dbReference type="EMBL" id="SELH01000013">
    <property type="protein sequence ID" value="TWP29843.1"/>
    <property type="molecule type" value="Genomic_DNA"/>
</dbReference>
<keyword evidence="6" id="KW-1185">Reference proteome</keyword>
<comment type="similarity">
    <text evidence="2">Belongs to the staphylococcal hemolytic protein family.</text>
</comment>
<dbReference type="Pfam" id="PF05480">
    <property type="entry name" value="PSMbeta"/>
    <property type="match status" value="1"/>
</dbReference>
<keyword evidence="4" id="KW-0843">Virulence</keyword>
<dbReference type="Proteomes" id="UP000319499">
    <property type="component" value="Unassembled WGS sequence"/>
</dbReference>
<evidence type="ECO:0000256" key="2">
    <source>
        <dbReference type="ARBA" id="ARBA00006367"/>
    </source>
</evidence>
<reference evidence="5 6" key="1">
    <citation type="submission" date="2019-02" db="EMBL/GenBank/DDBJ databases">
        <title>Apibacter muscae sp. nov.: a novel member of the house fly microbiota.</title>
        <authorList>
            <person name="Park R."/>
        </authorList>
    </citation>
    <scope>NUCLEOTIDE SEQUENCE [LARGE SCALE GENOMIC DNA]</scope>
    <source>
        <strain evidence="5 6">AL1</strain>
    </source>
</reference>
<dbReference type="GO" id="GO:0005576">
    <property type="term" value="C:extracellular region"/>
    <property type="evidence" value="ECO:0007669"/>
    <property type="project" value="UniProtKB-SubCell"/>
</dbReference>
<protein>
    <submittedName>
        <fullName evidence="5">Beta-class phenol-soluble modulin</fullName>
    </submittedName>
</protein>
<comment type="caution">
    <text evidence="5">The sequence shown here is derived from an EMBL/GenBank/DDBJ whole genome shotgun (WGS) entry which is preliminary data.</text>
</comment>
<proteinExistence type="inferred from homology"/>
<dbReference type="AlphaFoldDB" id="A0A563DIZ3"/>
<keyword evidence="3" id="KW-0964">Secreted</keyword>
<dbReference type="RefSeq" id="WP_146261534.1">
    <property type="nucleotide sequence ID" value="NZ_SELG01000029.1"/>
</dbReference>
<gene>
    <name evidence="5" type="ORF">ETU09_02360</name>
</gene>
<evidence type="ECO:0000256" key="1">
    <source>
        <dbReference type="ARBA" id="ARBA00004613"/>
    </source>
</evidence>
<comment type="subcellular location">
    <subcellularLocation>
        <location evidence="1">Secreted</location>
    </subcellularLocation>
</comment>
<accession>A0A563DIZ3</accession>
<sequence>MKNLQNLTNQELKEINGGGLAADLANNVQGIVSNAIDKNWSDMAKSIVETSTTGLKLVGSFFGKFFGR</sequence>
<evidence type="ECO:0000256" key="4">
    <source>
        <dbReference type="ARBA" id="ARBA00023026"/>
    </source>
</evidence>
<evidence type="ECO:0000313" key="5">
    <source>
        <dbReference type="EMBL" id="TWP29843.1"/>
    </source>
</evidence>